<dbReference type="OrthoDB" id="100006at2759"/>
<dbReference type="PANTHER" id="PTHR23112">
    <property type="entry name" value="G PROTEIN-COUPLED RECEPTOR 157-RELATED"/>
    <property type="match status" value="1"/>
</dbReference>
<accession>A0A9N9G142</accession>
<dbReference type="Pfam" id="PF05462">
    <property type="entry name" value="Dicty_CAR"/>
    <property type="match status" value="1"/>
</dbReference>
<feature type="domain" description="G-protein coupled receptors family 1 profile" evidence="6">
    <location>
        <begin position="1"/>
        <end position="202"/>
    </location>
</feature>
<proteinExistence type="predicted"/>
<keyword evidence="3 5" id="KW-1133">Transmembrane helix</keyword>
<dbReference type="Proteomes" id="UP000789739">
    <property type="component" value="Unassembled WGS sequence"/>
</dbReference>
<comment type="subcellular location">
    <subcellularLocation>
        <location evidence="1">Membrane</location>
        <topology evidence="1">Multi-pass membrane protein</topology>
    </subcellularLocation>
</comment>
<keyword evidence="2 5" id="KW-0812">Transmembrane</keyword>
<feature type="transmembrane region" description="Helical" evidence="5">
    <location>
        <begin position="152"/>
        <end position="171"/>
    </location>
</feature>
<name>A0A9N9G142_9GLOM</name>
<evidence type="ECO:0000259" key="6">
    <source>
        <dbReference type="PROSITE" id="PS50262"/>
    </source>
</evidence>
<evidence type="ECO:0000256" key="1">
    <source>
        <dbReference type="ARBA" id="ARBA00004141"/>
    </source>
</evidence>
<dbReference type="InterPro" id="IPR017452">
    <property type="entry name" value="GPCR_Rhodpsn_7TM"/>
</dbReference>
<organism evidence="7 8">
    <name type="scientific">Paraglomus brasilianum</name>
    <dbReference type="NCBI Taxonomy" id="144538"/>
    <lineage>
        <taxon>Eukaryota</taxon>
        <taxon>Fungi</taxon>
        <taxon>Fungi incertae sedis</taxon>
        <taxon>Mucoromycota</taxon>
        <taxon>Glomeromycotina</taxon>
        <taxon>Glomeromycetes</taxon>
        <taxon>Paraglomerales</taxon>
        <taxon>Paraglomeraceae</taxon>
        <taxon>Paraglomus</taxon>
    </lineage>
</organism>
<evidence type="ECO:0000313" key="7">
    <source>
        <dbReference type="EMBL" id="CAG8569925.1"/>
    </source>
</evidence>
<feature type="transmembrane region" description="Helical" evidence="5">
    <location>
        <begin position="105"/>
        <end position="129"/>
    </location>
</feature>
<protein>
    <submittedName>
        <fullName evidence="7">3732_t:CDS:1</fullName>
    </submittedName>
</protein>
<evidence type="ECO:0000256" key="5">
    <source>
        <dbReference type="SAM" id="Phobius"/>
    </source>
</evidence>
<dbReference type="AlphaFoldDB" id="A0A9N9G142"/>
<keyword evidence="8" id="KW-1185">Reference proteome</keyword>
<sequence>MSYRWLALDKIVPGTYCNAQGIMINIGDVASGFWAMVICIHSYFLVVHSYEHKNLVPVAMAVIWPLNIFIAFAGLLISTPAVPFFNASGSWCWISEAHSIYRIAFHYGLILLIATAMLLIYIMMFIVLYKKQVALRKVNRSNKVLQNVAKKLIWYPFVYMMLVLPLGLQRLAAMGGKEFPAQYLVVAACIFTSAGTVNAAIYGITRNIISVKPVFEIIPTIKRRITINEGASRLDIPVHTTIITVVTTTTVESSRTSTLINSDGINLEENATVKANQEDMEGLVDVELDTKETPN</sequence>
<dbReference type="Gene3D" id="1.20.1070.10">
    <property type="entry name" value="Rhodopsin 7-helix transmembrane proteins"/>
    <property type="match status" value="1"/>
</dbReference>
<evidence type="ECO:0000313" key="8">
    <source>
        <dbReference type="Proteomes" id="UP000789739"/>
    </source>
</evidence>
<comment type="caution">
    <text evidence="7">The sequence shown here is derived from an EMBL/GenBank/DDBJ whole genome shotgun (WGS) entry which is preliminary data.</text>
</comment>
<feature type="transmembrane region" description="Helical" evidence="5">
    <location>
        <begin position="183"/>
        <end position="204"/>
    </location>
</feature>
<feature type="transmembrane region" description="Helical" evidence="5">
    <location>
        <begin position="62"/>
        <end position="85"/>
    </location>
</feature>
<dbReference type="GO" id="GO:0007189">
    <property type="term" value="P:adenylate cyclase-activating G protein-coupled receptor signaling pathway"/>
    <property type="evidence" value="ECO:0007669"/>
    <property type="project" value="TreeGrafter"/>
</dbReference>
<dbReference type="PROSITE" id="PS50262">
    <property type="entry name" value="G_PROTEIN_RECEP_F1_2"/>
    <property type="match status" value="1"/>
</dbReference>
<reference evidence="7" key="1">
    <citation type="submission" date="2021-06" db="EMBL/GenBank/DDBJ databases">
        <authorList>
            <person name="Kallberg Y."/>
            <person name="Tangrot J."/>
            <person name="Rosling A."/>
        </authorList>
    </citation>
    <scope>NUCLEOTIDE SEQUENCE</scope>
    <source>
        <strain evidence="7">BR232B</strain>
    </source>
</reference>
<gene>
    <name evidence="7" type="ORF">PBRASI_LOCUS6045</name>
</gene>
<keyword evidence="4 5" id="KW-0472">Membrane</keyword>
<dbReference type="PANTHER" id="PTHR23112:SF37">
    <property type="entry name" value="G PROTEIN-COUPLED RECEPTOR GPR1"/>
    <property type="match status" value="1"/>
</dbReference>
<feature type="transmembrane region" description="Helical" evidence="5">
    <location>
        <begin position="33"/>
        <end position="50"/>
    </location>
</feature>
<evidence type="ECO:0000256" key="3">
    <source>
        <dbReference type="ARBA" id="ARBA00022989"/>
    </source>
</evidence>
<dbReference type="EMBL" id="CAJVPI010000763">
    <property type="protein sequence ID" value="CAG8569925.1"/>
    <property type="molecule type" value="Genomic_DNA"/>
</dbReference>
<dbReference type="SUPFAM" id="SSF81321">
    <property type="entry name" value="Family A G protein-coupled receptor-like"/>
    <property type="match status" value="1"/>
</dbReference>
<dbReference type="GO" id="GO:0005886">
    <property type="term" value="C:plasma membrane"/>
    <property type="evidence" value="ECO:0007669"/>
    <property type="project" value="TreeGrafter"/>
</dbReference>
<evidence type="ECO:0000256" key="4">
    <source>
        <dbReference type="ARBA" id="ARBA00023136"/>
    </source>
</evidence>
<dbReference type="GO" id="GO:0004930">
    <property type="term" value="F:G protein-coupled receptor activity"/>
    <property type="evidence" value="ECO:0007669"/>
    <property type="project" value="TreeGrafter"/>
</dbReference>
<evidence type="ECO:0000256" key="2">
    <source>
        <dbReference type="ARBA" id="ARBA00022692"/>
    </source>
</evidence>